<evidence type="ECO:0000259" key="19">
    <source>
        <dbReference type="Pfam" id="PF08263"/>
    </source>
</evidence>
<evidence type="ECO:0000256" key="6">
    <source>
        <dbReference type="ARBA" id="ARBA00022512"/>
    </source>
</evidence>
<dbReference type="Pfam" id="PF08263">
    <property type="entry name" value="LRRNT_2"/>
    <property type="match status" value="1"/>
</dbReference>
<evidence type="ECO:0000313" key="21">
    <source>
        <dbReference type="Proteomes" id="UP000289340"/>
    </source>
</evidence>
<evidence type="ECO:0000256" key="4">
    <source>
        <dbReference type="ARBA" id="ARBA00009592"/>
    </source>
</evidence>
<keyword evidence="21" id="KW-1185">Reference proteome</keyword>
<dbReference type="FunFam" id="3.80.10.10:FF:000400">
    <property type="entry name" value="Nuclear pore complex protein NUP107"/>
    <property type="match status" value="1"/>
</dbReference>
<keyword evidence="5" id="KW-1003">Cell membrane</keyword>
<dbReference type="Proteomes" id="UP000289340">
    <property type="component" value="Chromosome 7"/>
</dbReference>
<comment type="similarity">
    <text evidence="18">Belongs to the polygalacturonase-inhibiting protein family.</text>
</comment>
<dbReference type="GO" id="GO:0006952">
    <property type="term" value="P:defense response"/>
    <property type="evidence" value="ECO:0007669"/>
    <property type="project" value="UniProtKB-KW"/>
</dbReference>
<keyword evidence="15" id="KW-1015">Disulfide bond</keyword>
<evidence type="ECO:0000256" key="14">
    <source>
        <dbReference type="ARBA" id="ARBA00023136"/>
    </source>
</evidence>
<evidence type="ECO:0000256" key="9">
    <source>
        <dbReference type="ARBA" id="ARBA00022692"/>
    </source>
</evidence>
<comment type="subcellular location">
    <subcellularLocation>
        <location evidence="3">Cell membrane</location>
        <topology evidence="3">Single-pass type I membrane protein</topology>
    </subcellularLocation>
    <subcellularLocation>
        <location evidence="1">Membrane</location>
        <topology evidence="1">Peripheral membrane protein</topology>
    </subcellularLocation>
    <subcellularLocation>
        <location evidence="2">Secreted</location>
        <location evidence="2">Cell wall</location>
    </subcellularLocation>
</comment>
<evidence type="ECO:0000256" key="1">
    <source>
        <dbReference type="ARBA" id="ARBA00004170"/>
    </source>
</evidence>
<dbReference type="SMART" id="SM00369">
    <property type="entry name" value="LRR_TYP"/>
    <property type="match status" value="9"/>
</dbReference>
<evidence type="ECO:0000256" key="5">
    <source>
        <dbReference type="ARBA" id="ARBA00022475"/>
    </source>
</evidence>
<evidence type="ECO:0000313" key="20">
    <source>
        <dbReference type="EMBL" id="RZC04082.1"/>
    </source>
</evidence>
<protein>
    <submittedName>
        <fullName evidence="20">Receptor-like protein EIX2 isoform C</fullName>
    </submittedName>
</protein>
<keyword evidence="8" id="KW-0433">Leucine-rich repeat</keyword>
<dbReference type="Gene3D" id="3.80.10.10">
    <property type="entry name" value="Ribonuclease Inhibitor"/>
    <property type="match status" value="3"/>
</dbReference>
<accession>A0A445K009</accession>
<name>A0A445K009_GLYSO</name>
<dbReference type="InterPro" id="IPR046956">
    <property type="entry name" value="RLP23-like"/>
</dbReference>
<reference evidence="20 21" key="1">
    <citation type="submission" date="2018-09" db="EMBL/GenBank/DDBJ databases">
        <title>A high-quality reference genome of wild soybean provides a powerful tool to mine soybean genomes.</title>
        <authorList>
            <person name="Xie M."/>
            <person name="Chung C.Y.L."/>
            <person name="Li M.-W."/>
            <person name="Wong F.-L."/>
            <person name="Chan T.-F."/>
            <person name="Lam H.-M."/>
        </authorList>
    </citation>
    <scope>NUCLEOTIDE SEQUENCE [LARGE SCALE GENOMIC DNA]</scope>
    <source>
        <strain evidence="21">cv. W05</strain>
        <tissue evidence="20">Hypocotyl of etiolated seedlings</tissue>
    </source>
</reference>
<dbReference type="SUPFAM" id="SSF52058">
    <property type="entry name" value="L domain-like"/>
    <property type="match status" value="3"/>
</dbReference>
<evidence type="ECO:0000256" key="18">
    <source>
        <dbReference type="ARBA" id="ARBA00038043"/>
    </source>
</evidence>
<dbReference type="Pfam" id="PF00560">
    <property type="entry name" value="LRR_1"/>
    <property type="match status" value="4"/>
</dbReference>
<keyword evidence="7" id="KW-0964">Secreted</keyword>
<keyword evidence="12" id="KW-0611">Plant defense</keyword>
<keyword evidence="17" id="KW-0325">Glycoprotein</keyword>
<dbReference type="GO" id="GO:0005886">
    <property type="term" value="C:plasma membrane"/>
    <property type="evidence" value="ECO:0007669"/>
    <property type="project" value="UniProtKB-SubCell"/>
</dbReference>
<dbReference type="InterPro" id="IPR001611">
    <property type="entry name" value="Leu-rich_rpt"/>
</dbReference>
<evidence type="ECO:0000256" key="11">
    <source>
        <dbReference type="ARBA" id="ARBA00022737"/>
    </source>
</evidence>
<keyword evidence="14" id="KW-0472">Membrane</keyword>
<dbReference type="PANTHER" id="PTHR48063:SF98">
    <property type="entry name" value="LRR RECEPTOR-LIKE SERINE_THREONINE-PROTEIN KINASE FLS2"/>
    <property type="match status" value="1"/>
</dbReference>
<evidence type="ECO:0000256" key="16">
    <source>
        <dbReference type="ARBA" id="ARBA00023170"/>
    </source>
</evidence>
<feature type="non-terminal residue" evidence="20">
    <location>
        <position position="1"/>
    </location>
</feature>
<dbReference type="FunFam" id="3.80.10.10:FF:000041">
    <property type="entry name" value="LRR receptor-like serine/threonine-protein kinase ERECTA"/>
    <property type="match status" value="2"/>
</dbReference>
<dbReference type="EMBL" id="QZWG01000007">
    <property type="protein sequence ID" value="RZC04082.1"/>
    <property type="molecule type" value="Genomic_DNA"/>
</dbReference>
<dbReference type="SMART" id="SM00365">
    <property type="entry name" value="LRR_SD22"/>
    <property type="match status" value="5"/>
</dbReference>
<keyword evidence="13" id="KW-1133">Transmembrane helix</keyword>
<evidence type="ECO:0000256" key="8">
    <source>
        <dbReference type="ARBA" id="ARBA00022614"/>
    </source>
</evidence>
<evidence type="ECO:0000256" key="3">
    <source>
        <dbReference type="ARBA" id="ARBA00004251"/>
    </source>
</evidence>
<keyword evidence="16 20" id="KW-0675">Receptor</keyword>
<gene>
    <name evidence="20" type="ORF">D0Y65_018627</name>
</gene>
<dbReference type="Pfam" id="PF13855">
    <property type="entry name" value="LRR_8"/>
    <property type="match status" value="2"/>
</dbReference>
<evidence type="ECO:0000256" key="15">
    <source>
        <dbReference type="ARBA" id="ARBA00023157"/>
    </source>
</evidence>
<sequence length="837" mass="92241">SSNMNKCVETDNQALLKLKHGFVDGSHILSSWSGEDCCKWKGISCNNLTGRVNRLDLQFSDYSAQLEGKIDSSICELQHLTFLDVSFNDLQGEIPKCIGSLTQLIELKLPGNEFVGSVPRTLANLSNLQNLDLRDNNNLVANGLEWLSHLSNLRYLGLSNVNLSRVVDWPSSISRIPSLLELYLDVCRLPQVNPKSISHLNSSTSLQIISFTSNELDSSILSWVLNVSKVFTSLDLSHNSLHSVPDGFANITLCQVKRLSLSHNKLSGQLSDYLPESCSAQHDLEELDLSHNPFSSGPLPDFSWFSSLKRLSLEYTNVVGQLSISFDHLRSLEDLDVSHNQLSGPIPYTIGQLSNLTHLYLCSNKLNGSISEAHLSGLSRLKTLDVSRNSLSFNLDPNWVPPFQLGWLSASSCILGPQFPTWLKYQRKLRVLQLSNTGSLSSLCAISPVSLAFLDLSGNILAGSLPDCWEKFKSLEVLNLENNNLSGRIPKSFGTLRKIKSMHLNNNNFSGKIPSLTLCKSLKVIDFGDNIIEGTLPTWVGHNLLDLIVFSLRGEIPQCLSRIAALSNMEFQRSFILYFRDGYSDDTSSLPSIEITVMLAWKGQNREFWKNLGLMTIIDLSDNHLTGGIPQSITKLVALIGLNLSGNNLTGFIPNDIGHMKMLETFDLSRNHLHGRMPKSFSNLSFLSYMNLSFNNLSGKITVSTQLQSFTAASYAGNIGLCGPPLTNLCSEDVVPPYGIIDKSDSNEDEHELVDIGFYISLGVLHAEDCGGPIRVLDPLHSNLNPRGYYSEQSEEKLEESQGTTRDAAVVVGRHVSPLRGVGPESGGRCPDGLFGV</sequence>
<dbReference type="InterPro" id="IPR003591">
    <property type="entry name" value="Leu-rich_rpt_typical-subtyp"/>
</dbReference>
<comment type="caution">
    <text evidence="20">The sequence shown here is derived from an EMBL/GenBank/DDBJ whole genome shotgun (WGS) entry which is preliminary data.</text>
</comment>
<dbReference type="PANTHER" id="PTHR48063">
    <property type="entry name" value="LRR RECEPTOR-LIKE KINASE"/>
    <property type="match status" value="1"/>
</dbReference>
<evidence type="ECO:0000256" key="2">
    <source>
        <dbReference type="ARBA" id="ARBA00004191"/>
    </source>
</evidence>
<evidence type="ECO:0000256" key="7">
    <source>
        <dbReference type="ARBA" id="ARBA00022525"/>
    </source>
</evidence>
<proteinExistence type="inferred from homology"/>
<dbReference type="InterPro" id="IPR013210">
    <property type="entry name" value="LRR_N_plant-typ"/>
</dbReference>
<feature type="domain" description="Leucine-rich repeat-containing N-terminal plant-type" evidence="19">
    <location>
        <begin position="10"/>
        <end position="46"/>
    </location>
</feature>
<keyword evidence="11" id="KW-0677">Repeat</keyword>
<keyword evidence="10" id="KW-0732">Signal</keyword>
<dbReference type="FunFam" id="3.80.10.10:FF:000111">
    <property type="entry name" value="LRR receptor-like serine/threonine-protein kinase ERECTA"/>
    <property type="match status" value="1"/>
</dbReference>
<dbReference type="InterPro" id="IPR032675">
    <property type="entry name" value="LRR_dom_sf"/>
</dbReference>
<organism evidence="20 21">
    <name type="scientific">Glycine soja</name>
    <name type="common">Wild soybean</name>
    <dbReference type="NCBI Taxonomy" id="3848"/>
    <lineage>
        <taxon>Eukaryota</taxon>
        <taxon>Viridiplantae</taxon>
        <taxon>Streptophyta</taxon>
        <taxon>Embryophyta</taxon>
        <taxon>Tracheophyta</taxon>
        <taxon>Spermatophyta</taxon>
        <taxon>Magnoliopsida</taxon>
        <taxon>eudicotyledons</taxon>
        <taxon>Gunneridae</taxon>
        <taxon>Pentapetalae</taxon>
        <taxon>rosids</taxon>
        <taxon>fabids</taxon>
        <taxon>Fabales</taxon>
        <taxon>Fabaceae</taxon>
        <taxon>Papilionoideae</taxon>
        <taxon>50 kb inversion clade</taxon>
        <taxon>NPAAA clade</taxon>
        <taxon>indigoferoid/millettioid clade</taxon>
        <taxon>Phaseoleae</taxon>
        <taxon>Glycine</taxon>
        <taxon>Glycine subgen. Soja</taxon>
    </lineage>
</organism>
<evidence type="ECO:0000256" key="13">
    <source>
        <dbReference type="ARBA" id="ARBA00022989"/>
    </source>
</evidence>
<keyword evidence="9" id="KW-0812">Transmembrane</keyword>
<evidence type="ECO:0000256" key="17">
    <source>
        <dbReference type="ARBA" id="ARBA00023180"/>
    </source>
</evidence>
<dbReference type="AlphaFoldDB" id="A0A445K009"/>
<evidence type="ECO:0000256" key="12">
    <source>
        <dbReference type="ARBA" id="ARBA00022821"/>
    </source>
</evidence>
<keyword evidence="6" id="KW-0134">Cell wall</keyword>
<comment type="similarity">
    <text evidence="4">Belongs to the RLP family.</text>
</comment>
<evidence type="ECO:0000256" key="10">
    <source>
        <dbReference type="ARBA" id="ARBA00022729"/>
    </source>
</evidence>